<accession>A0A8H4UHC9</accession>
<comment type="caution">
    <text evidence="2">The sequence shown here is derived from an EMBL/GenBank/DDBJ whole genome shotgun (WGS) entry which is preliminary data.</text>
</comment>
<evidence type="ECO:0000313" key="3">
    <source>
        <dbReference type="Proteomes" id="UP000635477"/>
    </source>
</evidence>
<organism evidence="2 3">
    <name type="scientific">Fusarium zealandicum</name>
    <dbReference type="NCBI Taxonomy" id="1053134"/>
    <lineage>
        <taxon>Eukaryota</taxon>
        <taxon>Fungi</taxon>
        <taxon>Dikarya</taxon>
        <taxon>Ascomycota</taxon>
        <taxon>Pezizomycotina</taxon>
        <taxon>Sordariomycetes</taxon>
        <taxon>Hypocreomycetidae</taxon>
        <taxon>Hypocreales</taxon>
        <taxon>Nectriaceae</taxon>
        <taxon>Fusarium</taxon>
        <taxon>Fusarium staphyleae species complex</taxon>
    </lineage>
</organism>
<sequence length="443" mass="49915">MSRDLAFSPHGWAYDTGREGRVKNLVVRIRNDGPVKTKNTLSIEVEPRHSQWWTFRELETNNVPEDELVVVVGELLPENAMDPTWLRKPSGILSLLFDRKYGLGRISPLPAPKENEDRIVYYSEWARNVTATQSRLRRSGYNANVNDFSNMYRANHPEYFIEPRTRPATPEIQDGKLTLTPIQTVVSQIPTGIAMYDDAGGSDIALLKNVRYMINSDFGRVNPDSPGDEMRLKIIQNMVEGKGPFDMEDAQEVVESCKALWSTIAEVNATAIHELAKGLRDGVKESTLVPKPLYRCFITMFCVDYARTHPKKGPSDAVQPQPPLAATPGSPDSSIQAELQRMIRIKTCQLEATKTRRMVTYDTLDLVKLLKSVKASKDINYCRNSLVRAVERIHGEGDAFVQEMVLTLENELKALGRLGSSLGPEMNRPDNDVEMDDQRGHSR</sequence>
<reference evidence="2" key="2">
    <citation type="submission" date="2020-05" db="EMBL/GenBank/DDBJ databases">
        <authorList>
            <person name="Kim H.-S."/>
            <person name="Proctor R.H."/>
            <person name="Brown D.W."/>
        </authorList>
    </citation>
    <scope>NUCLEOTIDE SEQUENCE</scope>
    <source>
        <strain evidence="2">NRRL 22465</strain>
    </source>
</reference>
<evidence type="ECO:0000313" key="2">
    <source>
        <dbReference type="EMBL" id="KAF4976704.1"/>
    </source>
</evidence>
<gene>
    <name evidence="2" type="ORF">FZEAL_6668</name>
</gene>
<protein>
    <submittedName>
        <fullName evidence="2">Uncharacterized protein</fullName>
    </submittedName>
</protein>
<dbReference type="OrthoDB" id="4779108at2759"/>
<dbReference type="Proteomes" id="UP000635477">
    <property type="component" value="Unassembled WGS sequence"/>
</dbReference>
<feature type="compositionally biased region" description="Basic and acidic residues" evidence="1">
    <location>
        <begin position="427"/>
        <end position="443"/>
    </location>
</feature>
<proteinExistence type="predicted"/>
<dbReference type="EMBL" id="JABEYC010000497">
    <property type="protein sequence ID" value="KAF4976704.1"/>
    <property type="molecule type" value="Genomic_DNA"/>
</dbReference>
<reference evidence="2" key="1">
    <citation type="journal article" date="2020" name="BMC Genomics">
        <title>Correction to: Identification and distribution of gene clusters required for synthesis of sphingolipid metabolism inhibitors in diverse species of the filamentous fungus Fusarium.</title>
        <authorList>
            <person name="Kim H.S."/>
            <person name="Lohmar J.M."/>
            <person name="Busman M."/>
            <person name="Brown D.W."/>
            <person name="Naumann T.A."/>
            <person name="Divon H.H."/>
            <person name="Lysoe E."/>
            <person name="Uhlig S."/>
            <person name="Proctor R.H."/>
        </authorList>
    </citation>
    <scope>NUCLEOTIDE SEQUENCE</scope>
    <source>
        <strain evidence="2">NRRL 22465</strain>
    </source>
</reference>
<feature type="region of interest" description="Disordered" evidence="1">
    <location>
        <begin position="312"/>
        <end position="333"/>
    </location>
</feature>
<name>A0A8H4UHC9_9HYPO</name>
<feature type="region of interest" description="Disordered" evidence="1">
    <location>
        <begin position="419"/>
        <end position="443"/>
    </location>
</feature>
<dbReference type="AlphaFoldDB" id="A0A8H4UHC9"/>
<keyword evidence="3" id="KW-1185">Reference proteome</keyword>
<evidence type="ECO:0000256" key="1">
    <source>
        <dbReference type="SAM" id="MobiDB-lite"/>
    </source>
</evidence>